<accession>A0A0F7SP46</accession>
<dbReference type="EMBL" id="LN483345">
    <property type="protein sequence ID" value="CDZ98797.1"/>
    <property type="molecule type" value="Genomic_DNA"/>
</dbReference>
<sequence>MATSIFSTLSAKLQAFYDRFPLYETQDSTSRHLIAAPSKPVLWIAPRLRSDTTSYDWVSSDPSSLRFQLLFLLAGVDAEWKEWETESTAPEGKLPTLVLPEKIVPASEVRAWLDAEHPLYDIKSDFHGYPNATLEAQARAFGRLATDKIYPAYMASLASSQTSVARLALLLPNPPTLLGGLTSPLPSLGQLKRVDLESIKREGAEAIRALGVRLVADGTGPDDWFLGCSTPTPLDCLVVSHLFLILHTLPTSNPLRRAIDADEPLKRYVERFFQKVDPSSSSSST</sequence>
<protein>
    <recommendedName>
        <fullName evidence="1">Metaxin glutathione S-transferase domain-containing protein</fullName>
    </recommendedName>
</protein>
<dbReference type="PANTHER" id="PTHR12289:SF77">
    <property type="entry name" value="METAXIN-2"/>
    <property type="match status" value="1"/>
</dbReference>
<organism evidence="2">
    <name type="scientific">Phaffia rhodozyma</name>
    <name type="common">Yeast</name>
    <name type="synonym">Xanthophyllomyces dendrorhous</name>
    <dbReference type="NCBI Taxonomy" id="264483"/>
    <lineage>
        <taxon>Eukaryota</taxon>
        <taxon>Fungi</taxon>
        <taxon>Dikarya</taxon>
        <taxon>Basidiomycota</taxon>
        <taxon>Agaricomycotina</taxon>
        <taxon>Tremellomycetes</taxon>
        <taxon>Cystofilobasidiales</taxon>
        <taxon>Mrakiaceae</taxon>
        <taxon>Phaffia</taxon>
    </lineage>
</organism>
<name>A0A0F7SP46_PHARH</name>
<feature type="domain" description="Metaxin glutathione S-transferase" evidence="1">
    <location>
        <begin position="205"/>
        <end position="271"/>
    </location>
</feature>
<evidence type="ECO:0000313" key="2">
    <source>
        <dbReference type="EMBL" id="CDZ98797.1"/>
    </source>
</evidence>
<dbReference type="InterPro" id="IPR050931">
    <property type="entry name" value="Mito_Protein_Transport_Metaxin"/>
</dbReference>
<dbReference type="InterPro" id="IPR033468">
    <property type="entry name" value="Metaxin_GST"/>
</dbReference>
<dbReference type="PANTHER" id="PTHR12289">
    <property type="entry name" value="METAXIN RELATED"/>
    <property type="match status" value="1"/>
</dbReference>
<dbReference type="GO" id="GO:0007005">
    <property type="term" value="P:mitochondrion organization"/>
    <property type="evidence" value="ECO:0007669"/>
    <property type="project" value="TreeGrafter"/>
</dbReference>
<evidence type="ECO:0000259" key="1">
    <source>
        <dbReference type="Pfam" id="PF17171"/>
    </source>
</evidence>
<proteinExistence type="predicted"/>
<dbReference type="AlphaFoldDB" id="A0A0F7SP46"/>
<dbReference type="Pfam" id="PF17171">
    <property type="entry name" value="GST_C_6"/>
    <property type="match status" value="1"/>
</dbReference>
<reference evidence="2" key="1">
    <citation type="submission" date="2014-08" db="EMBL/GenBank/DDBJ databases">
        <authorList>
            <person name="Sharma Rahul"/>
            <person name="Thines Marco"/>
        </authorList>
    </citation>
    <scope>NUCLEOTIDE SEQUENCE</scope>
</reference>
<dbReference type="GO" id="GO:0001401">
    <property type="term" value="C:SAM complex"/>
    <property type="evidence" value="ECO:0007669"/>
    <property type="project" value="TreeGrafter"/>
</dbReference>